<dbReference type="Proteomes" id="UP001488805">
    <property type="component" value="Unassembled WGS sequence"/>
</dbReference>
<dbReference type="PANTHER" id="PTHR31649:SF1">
    <property type="entry name" value="FARNESOIC ACID O-METHYL TRANSFERASE DOMAIN-CONTAINING PROTEIN"/>
    <property type="match status" value="1"/>
</dbReference>
<proteinExistence type="predicted"/>
<dbReference type="AlphaFoldDB" id="A0AAW1EIK7"/>
<accession>A0AAW1EIK7</accession>
<evidence type="ECO:0008006" key="4">
    <source>
        <dbReference type="Google" id="ProtNLM"/>
    </source>
</evidence>
<evidence type="ECO:0000256" key="1">
    <source>
        <dbReference type="SAM" id="SignalP"/>
    </source>
</evidence>
<dbReference type="Gene3D" id="2.170.15.10">
    <property type="entry name" value="Proaerolysin, chain A, domain 3"/>
    <property type="match status" value="1"/>
</dbReference>
<dbReference type="EMBL" id="JBCEZU010000221">
    <property type="protein sequence ID" value="KAK9522042.1"/>
    <property type="molecule type" value="Genomic_DNA"/>
</dbReference>
<dbReference type="PANTHER" id="PTHR31649">
    <property type="entry name" value="AGAP009604-PA"/>
    <property type="match status" value="1"/>
</dbReference>
<organism evidence="2 3">
    <name type="scientific">Zoarces viviparus</name>
    <name type="common">Viviparous eelpout</name>
    <name type="synonym">Blennius viviparus</name>
    <dbReference type="NCBI Taxonomy" id="48416"/>
    <lineage>
        <taxon>Eukaryota</taxon>
        <taxon>Metazoa</taxon>
        <taxon>Chordata</taxon>
        <taxon>Craniata</taxon>
        <taxon>Vertebrata</taxon>
        <taxon>Euteleostomi</taxon>
        <taxon>Actinopterygii</taxon>
        <taxon>Neopterygii</taxon>
        <taxon>Teleostei</taxon>
        <taxon>Neoteleostei</taxon>
        <taxon>Acanthomorphata</taxon>
        <taxon>Eupercaria</taxon>
        <taxon>Perciformes</taxon>
        <taxon>Cottioidei</taxon>
        <taxon>Zoarcales</taxon>
        <taxon>Zoarcidae</taxon>
        <taxon>Zoarcinae</taxon>
        <taxon>Zoarces</taxon>
    </lineage>
</organism>
<feature type="chain" id="PRO_5043452434" description="Natterin-4" evidence="1">
    <location>
        <begin position="18"/>
        <end position="391"/>
    </location>
</feature>
<dbReference type="SUPFAM" id="SSF56973">
    <property type="entry name" value="Aerolisin/ETX pore-forming domain"/>
    <property type="match status" value="1"/>
</dbReference>
<protein>
    <recommendedName>
        <fullName evidence="4">Natterin-4</fullName>
    </recommendedName>
</protein>
<keyword evidence="1" id="KW-0732">Signal</keyword>
<reference evidence="2 3" key="1">
    <citation type="journal article" date="2024" name="Genome Biol. Evol.">
        <title>Chromosome-level genome assembly of the viviparous eelpout Zoarces viviparus.</title>
        <authorList>
            <person name="Fuhrmann N."/>
            <person name="Brasseur M.V."/>
            <person name="Bakowski C.E."/>
            <person name="Podsiadlowski L."/>
            <person name="Prost S."/>
            <person name="Krehenwinkel H."/>
            <person name="Mayer C."/>
        </authorList>
    </citation>
    <scope>NUCLEOTIDE SEQUENCE [LARGE SCALE GENOMIC DNA]</scope>
    <source>
        <strain evidence="2">NO-MEL_2022_Ind0_liver</strain>
    </source>
</reference>
<name>A0AAW1EIK7_ZOAVI</name>
<comment type="caution">
    <text evidence="2">The sequence shown here is derived from an EMBL/GenBank/DDBJ whole genome shotgun (WGS) entry which is preliminary data.</text>
</comment>
<feature type="signal peptide" evidence="1">
    <location>
        <begin position="1"/>
        <end position="17"/>
    </location>
</feature>
<dbReference type="CDD" id="cd20220">
    <property type="entry name" value="PFM_natterin-3-like"/>
    <property type="match status" value="1"/>
</dbReference>
<evidence type="ECO:0000313" key="3">
    <source>
        <dbReference type="Proteomes" id="UP001488805"/>
    </source>
</evidence>
<keyword evidence="3" id="KW-1185">Reference proteome</keyword>
<sequence length="391" mass="43460">MKLSVLLMLALPALSSADLNSCNKYQEPVLLLDPNLEERVPDITANETTDQALPTPVEIDTTLARFSLSNSDQTNLEWKVFDGSLPDGAVSIYNGYAKRIDYVCQYNCIAGFYNPGRDSTPSCRYPYGRKAYGGSPFEILVNKNNFEFLEWKKGSKGSVPENSVSTCSTGYYVGKNKYGLGKVDVRNKVFFLPWKRSEYWYRYYQVLTFSKDIYSEDISDVKYKTDGVKIITSPPETMSKAPITNYQCLSALQRATLSKKIQVAQRWDTSSSTTAGIKTTITAGMPNIGSVNIEIGAETTLQLSKGTTYTESKDFIVSVSHDVPPNHSCGVSMVGYKYEADIPYTARLTRTYDNGDTTWTSISGTYKGVQMGEVRTVVDRCEPVPDPTPCP</sequence>
<gene>
    <name evidence="2" type="ORF">VZT92_018535</name>
</gene>
<evidence type="ECO:0000313" key="2">
    <source>
        <dbReference type="EMBL" id="KAK9522042.1"/>
    </source>
</evidence>